<evidence type="ECO:0000256" key="4">
    <source>
        <dbReference type="ARBA" id="ARBA00022679"/>
    </source>
</evidence>
<keyword evidence="5" id="KW-0812">Transmembrane</keyword>
<dbReference type="GO" id="GO:0016020">
    <property type="term" value="C:membrane"/>
    <property type="evidence" value="ECO:0007669"/>
    <property type="project" value="UniProtKB-SubCell"/>
</dbReference>
<reference evidence="11 13" key="2">
    <citation type="submission" date="2018-11" db="EMBL/GenBank/DDBJ databases">
        <authorList>
            <consortium name="Pathogen Informatics"/>
        </authorList>
    </citation>
    <scope>NUCLEOTIDE SEQUENCE [LARGE SCALE GENOMIC DNA]</scope>
</reference>
<accession>A0A0N4UN11</accession>
<keyword evidence="4" id="KW-0808">Transferase</keyword>
<dbReference type="OrthoDB" id="421979at2759"/>
<dbReference type="AlphaFoldDB" id="A0A0N4UN11"/>
<feature type="domain" description="Fringe-like glycosyltransferase" evidence="10">
    <location>
        <begin position="62"/>
        <end position="284"/>
    </location>
</feature>
<evidence type="ECO:0000256" key="3">
    <source>
        <dbReference type="ARBA" id="ARBA00022676"/>
    </source>
</evidence>
<dbReference type="WBParaSite" id="DME_0000927301-mRNA-1">
    <property type="protein sequence ID" value="DME_0000927301-mRNA-1"/>
    <property type="gene ID" value="DME_0000927301"/>
</dbReference>
<evidence type="ECO:0000256" key="7">
    <source>
        <dbReference type="ARBA" id="ARBA00022989"/>
    </source>
</evidence>
<dbReference type="Gene3D" id="3.90.550.50">
    <property type="match status" value="1"/>
</dbReference>
<comment type="subcellular location">
    <subcellularLocation>
        <location evidence="9">Endomembrane system</location>
        <topology evidence="9">Single-pass membrane protein</topology>
    </subcellularLocation>
    <subcellularLocation>
        <location evidence="1">Membrane</location>
        <topology evidence="1">Single-pass type II membrane protein</topology>
    </subcellularLocation>
</comment>
<dbReference type="InterPro" id="IPR003378">
    <property type="entry name" value="Fringe-like_glycosylTrfase"/>
</dbReference>
<keyword evidence="6" id="KW-0735">Signal-anchor</keyword>
<dbReference type="STRING" id="318479.A0A0N4UN11"/>
<dbReference type="Proteomes" id="UP000274756">
    <property type="component" value="Unassembled WGS sequence"/>
</dbReference>
<keyword evidence="3" id="KW-0328">Glycosyltransferase</keyword>
<dbReference type="EMBL" id="UYYG01001230">
    <property type="protein sequence ID" value="VDN60657.1"/>
    <property type="molecule type" value="Genomic_DNA"/>
</dbReference>
<evidence type="ECO:0000313" key="12">
    <source>
        <dbReference type="Proteomes" id="UP000038040"/>
    </source>
</evidence>
<sequence length="312" mass="35919">MNPCRISLLARLFFDSVGITLLNSNRFCLLNNETDCVTRYIKPNYAVNFDTIFDDILDCDKNVTNRDVFFAIKTFSDYHKTRITVVKRTWARTAKYVEYFSDQQDHYIPTIVLGINNTKRGHCAKTLSILKHFLSHNEAKYMSWFVIADDDTLISVRRLYRLLSCYDARLKLIVGERYGYGFSGVGLYGYDYPTGGASMIFTQGAMQKMAKSCSCPNVDSPDDMIIGKTHISIKSVDNGYFAGMCARRFFIPIIHSTAFHQARSVDYPRLYLEKIPPISFHKFEDIDPYEEYATWLHDTDSIPASRPLHSEL</sequence>
<proteinExistence type="inferred from homology"/>
<dbReference type="GO" id="GO:0016757">
    <property type="term" value="F:glycosyltransferase activity"/>
    <property type="evidence" value="ECO:0007669"/>
    <property type="project" value="UniProtKB-KW"/>
</dbReference>
<dbReference type="PANTHER" id="PTHR10811">
    <property type="entry name" value="FRINGE-RELATED"/>
    <property type="match status" value="1"/>
</dbReference>
<dbReference type="Pfam" id="PF02434">
    <property type="entry name" value="Fringe"/>
    <property type="match status" value="1"/>
</dbReference>
<gene>
    <name evidence="11" type="ORF">DME_LOCUS10630</name>
</gene>
<evidence type="ECO:0000256" key="8">
    <source>
        <dbReference type="ARBA" id="ARBA00023136"/>
    </source>
</evidence>
<protein>
    <submittedName>
        <fullName evidence="14">Beta-1,3-glucosyltransferase</fullName>
    </submittedName>
</protein>
<evidence type="ECO:0000256" key="6">
    <source>
        <dbReference type="ARBA" id="ARBA00022968"/>
    </source>
</evidence>
<evidence type="ECO:0000256" key="5">
    <source>
        <dbReference type="ARBA" id="ARBA00022692"/>
    </source>
</evidence>
<organism evidence="12 14">
    <name type="scientific">Dracunculus medinensis</name>
    <name type="common">Guinea worm</name>
    <dbReference type="NCBI Taxonomy" id="318479"/>
    <lineage>
        <taxon>Eukaryota</taxon>
        <taxon>Metazoa</taxon>
        <taxon>Ecdysozoa</taxon>
        <taxon>Nematoda</taxon>
        <taxon>Chromadorea</taxon>
        <taxon>Rhabditida</taxon>
        <taxon>Spirurina</taxon>
        <taxon>Dracunculoidea</taxon>
        <taxon>Dracunculidae</taxon>
        <taxon>Dracunculus</taxon>
    </lineage>
</organism>
<name>A0A0N4UN11_DRAME</name>
<keyword evidence="8" id="KW-0472">Membrane</keyword>
<dbReference type="Proteomes" id="UP000038040">
    <property type="component" value="Unplaced"/>
</dbReference>
<evidence type="ECO:0000313" key="14">
    <source>
        <dbReference type="WBParaSite" id="DME_0000927301-mRNA-1"/>
    </source>
</evidence>
<evidence type="ECO:0000313" key="13">
    <source>
        <dbReference type="Proteomes" id="UP000274756"/>
    </source>
</evidence>
<keyword evidence="7" id="KW-1133">Transmembrane helix</keyword>
<keyword evidence="13" id="KW-1185">Reference proteome</keyword>
<evidence type="ECO:0000256" key="2">
    <source>
        <dbReference type="ARBA" id="ARBA00008661"/>
    </source>
</evidence>
<comment type="similarity">
    <text evidence="2">Belongs to the glycosyltransferase 31 family.</text>
</comment>
<evidence type="ECO:0000259" key="10">
    <source>
        <dbReference type="Pfam" id="PF02434"/>
    </source>
</evidence>
<evidence type="ECO:0000313" key="11">
    <source>
        <dbReference type="EMBL" id="VDN60657.1"/>
    </source>
</evidence>
<reference evidence="14" key="1">
    <citation type="submission" date="2017-02" db="UniProtKB">
        <authorList>
            <consortium name="WormBaseParasite"/>
        </authorList>
    </citation>
    <scope>IDENTIFICATION</scope>
</reference>
<dbReference type="GO" id="GO:0012505">
    <property type="term" value="C:endomembrane system"/>
    <property type="evidence" value="ECO:0007669"/>
    <property type="project" value="UniProtKB-SubCell"/>
</dbReference>
<evidence type="ECO:0000256" key="9">
    <source>
        <dbReference type="ARBA" id="ARBA00037847"/>
    </source>
</evidence>
<evidence type="ECO:0000256" key="1">
    <source>
        <dbReference type="ARBA" id="ARBA00004606"/>
    </source>
</evidence>